<feature type="signal peptide" evidence="2">
    <location>
        <begin position="1"/>
        <end position="21"/>
    </location>
</feature>
<evidence type="ECO:0000256" key="2">
    <source>
        <dbReference type="SAM" id="SignalP"/>
    </source>
</evidence>
<sequence length="117" mass="13143">MAMKFSLFVISFLMGIAFSSCIHISSSSEDPIIKQSKTWCMIKVSVPYNKQQEYINYACEKYDCKEINPGGSCYEPQKLESHVSYALDLEYRATGTCNSEIGTTTITDPSYGSCKYP</sequence>
<proteinExistence type="predicted"/>
<dbReference type="AlphaFoldDB" id="A0ABD3DEW0"/>
<dbReference type="SMART" id="SM00768">
    <property type="entry name" value="X8"/>
    <property type="match status" value="1"/>
</dbReference>
<dbReference type="PANTHER" id="PTHR31044:SF52">
    <property type="entry name" value="OS01G0631500 PROTEIN"/>
    <property type="match status" value="1"/>
</dbReference>
<dbReference type="InterPro" id="IPR044788">
    <property type="entry name" value="X8_dom_prot"/>
</dbReference>
<dbReference type="Proteomes" id="UP001632038">
    <property type="component" value="Unassembled WGS sequence"/>
</dbReference>
<gene>
    <name evidence="4" type="ORF">CASFOL_015540</name>
</gene>
<dbReference type="GO" id="GO:0009506">
    <property type="term" value="C:plasmodesma"/>
    <property type="evidence" value="ECO:0007669"/>
    <property type="project" value="UniProtKB-ARBA"/>
</dbReference>
<evidence type="ECO:0000313" key="5">
    <source>
        <dbReference type="Proteomes" id="UP001632038"/>
    </source>
</evidence>
<evidence type="ECO:0000259" key="3">
    <source>
        <dbReference type="SMART" id="SM00768"/>
    </source>
</evidence>
<dbReference type="PANTHER" id="PTHR31044">
    <property type="entry name" value="BETA-1,3 GLUCANASE"/>
    <property type="match status" value="1"/>
</dbReference>
<feature type="domain" description="X8" evidence="3">
    <location>
        <begin position="38"/>
        <end position="116"/>
    </location>
</feature>
<keyword evidence="1 2" id="KW-0732">Signal</keyword>
<feature type="chain" id="PRO_5044759287" description="X8 domain-containing protein" evidence="2">
    <location>
        <begin position="22"/>
        <end position="117"/>
    </location>
</feature>
<dbReference type="Pfam" id="PF07983">
    <property type="entry name" value="X8"/>
    <property type="match status" value="1"/>
</dbReference>
<organism evidence="4 5">
    <name type="scientific">Castilleja foliolosa</name>
    <dbReference type="NCBI Taxonomy" id="1961234"/>
    <lineage>
        <taxon>Eukaryota</taxon>
        <taxon>Viridiplantae</taxon>
        <taxon>Streptophyta</taxon>
        <taxon>Embryophyta</taxon>
        <taxon>Tracheophyta</taxon>
        <taxon>Spermatophyta</taxon>
        <taxon>Magnoliopsida</taxon>
        <taxon>eudicotyledons</taxon>
        <taxon>Gunneridae</taxon>
        <taxon>Pentapetalae</taxon>
        <taxon>asterids</taxon>
        <taxon>lamiids</taxon>
        <taxon>Lamiales</taxon>
        <taxon>Orobanchaceae</taxon>
        <taxon>Pedicularideae</taxon>
        <taxon>Castillejinae</taxon>
        <taxon>Castilleja</taxon>
    </lineage>
</organism>
<accession>A0ABD3DEW0</accession>
<reference evidence="5" key="1">
    <citation type="journal article" date="2024" name="IScience">
        <title>Strigolactones Initiate the Formation of Haustorium-like Structures in Castilleja.</title>
        <authorList>
            <person name="Buerger M."/>
            <person name="Peterson D."/>
            <person name="Chory J."/>
        </authorList>
    </citation>
    <scope>NUCLEOTIDE SEQUENCE [LARGE SCALE GENOMIC DNA]</scope>
</reference>
<dbReference type="InterPro" id="IPR012946">
    <property type="entry name" value="X8"/>
</dbReference>
<dbReference type="EMBL" id="JAVIJP010000017">
    <property type="protein sequence ID" value="KAL3640572.1"/>
    <property type="molecule type" value="Genomic_DNA"/>
</dbReference>
<keyword evidence="5" id="KW-1185">Reference proteome</keyword>
<name>A0ABD3DEW0_9LAMI</name>
<comment type="caution">
    <text evidence="4">The sequence shown here is derived from an EMBL/GenBank/DDBJ whole genome shotgun (WGS) entry which is preliminary data.</text>
</comment>
<dbReference type="PROSITE" id="PS51257">
    <property type="entry name" value="PROKAR_LIPOPROTEIN"/>
    <property type="match status" value="1"/>
</dbReference>
<evidence type="ECO:0000256" key="1">
    <source>
        <dbReference type="ARBA" id="ARBA00022729"/>
    </source>
</evidence>
<evidence type="ECO:0000313" key="4">
    <source>
        <dbReference type="EMBL" id="KAL3640572.1"/>
    </source>
</evidence>
<protein>
    <recommendedName>
        <fullName evidence="3">X8 domain-containing protein</fullName>
    </recommendedName>
</protein>